<evidence type="ECO:0000256" key="9">
    <source>
        <dbReference type="PIRSR" id="PIRSR002572-1"/>
    </source>
</evidence>
<reference evidence="12" key="1">
    <citation type="submission" date="2025-08" db="UniProtKB">
        <authorList>
            <consortium name="Ensembl"/>
        </authorList>
    </citation>
    <scope>IDENTIFICATION</scope>
</reference>
<dbReference type="GO" id="GO:0004190">
    <property type="term" value="F:aspartic-type endopeptidase activity"/>
    <property type="evidence" value="ECO:0007669"/>
    <property type="project" value="Ensembl"/>
</dbReference>
<evidence type="ECO:0000256" key="2">
    <source>
        <dbReference type="ARBA" id="ARBA00006819"/>
    </source>
</evidence>
<dbReference type="GO" id="GO:0002682">
    <property type="term" value="P:regulation of immune system process"/>
    <property type="evidence" value="ECO:0007669"/>
    <property type="project" value="TreeGrafter"/>
</dbReference>
<feature type="signal peptide" evidence="11">
    <location>
        <begin position="1"/>
        <end position="28"/>
    </location>
</feature>
<dbReference type="Proteomes" id="UP000233160">
    <property type="component" value="Unassembled WGS sequence"/>
</dbReference>
<evidence type="ECO:0000256" key="6">
    <source>
        <dbReference type="ARBA" id="ARBA00023283"/>
    </source>
</evidence>
<dbReference type="FunFam" id="2.60.40.10:FF:001572">
    <property type="entry name" value="Prolactin-inducible protein homolog"/>
    <property type="match status" value="1"/>
</dbReference>
<feature type="modified residue" description="Pyrrolidone carboxylic acid" evidence="10">
    <location>
        <position position="29"/>
    </location>
</feature>
<evidence type="ECO:0000256" key="11">
    <source>
        <dbReference type="SAM" id="SignalP"/>
    </source>
</evidence>
<evidence type="ECO:0000256" key="3">
    <source>
        <dbReference type="ARBA" id="ARBA00022525"/>
    </source>
</evidence>
<comment type="subunit">
    <text evidence="7">Monomer. Interacts with AZGP1.</text>
</comment>
<dbReference type="GO" id="GO:0019864">
    <property type="term" value="F:IgG binding"/>
    <property type="evidence" value="ECO:0007669"/>
    <property type="project" value="Ensembl"/>
</dbReference>
<evidence type="ECO:0000256" key="1">
    <source>
        <dbReference type="ARBA" id="ARBA00004613"/>
    </source>
</evidence>
<dbReference type="InterPro" id="IPR014756">
    <property type="entry name" value="Ig_E-set"/>
</dbReference>
<dbReference type="GO" id="GO:0010628">
    <property type="term" value="P:positive regulation of gene expression"/>
    <property type="evidence" value="ECO:0007669"/>
    <property type="project" value="Ensembl"/>
</dbReference>
<dbReference type="GO" id="GO:0005634">
    <property type="term" value="C:nucleus"/>
    <property type="evidence" value="ECO:0007669"/>
    <property type="project" value="Ensembl"/>
</dbReference>
<dbReference type="OMA" id="ECMVIKT"/>
<feature type="disulfide bond" evidence="9">
    <location>
        <begin position="88"/>
        <end position="122"/>
    </location>
</feature>
<dbReference type="Pfam" id="PF05326">
    <property type="entry name" value="SVA"/>
    <property type="match status" value="1"/>
</dbReference>
<dbReference type="GO" id="GO:0001580">
    <property type="term" value="P:detection of chemical stimulus involved in sensory perception of bitter taste"/>
    <property type="evidence" value="ECO:0007669"/>
    <property type="project" value="Ensembl"/>
</dbReference>
<comment type="subcellular location">
    <subcellularLocation>
        <location evidence="1">Secreted</location>
    </subcellularLocation>
</comment>
<evidence type="ECO:0000256" key="10">
    <source>
        <dbReference type="PIRSR" id="PIRSR002572-2"/>
    </source>
</evidence>
<keyword evidence="13" id="KW-1185">Reference proteome</keyword>
<keyword evidence="5 9" id="KW-1015">Disulfide bond</keyword>
<name>A0A2K6FAW3_PROCO</name>
<evidence type="ECO:0000313" key="12">
    <source>
        <dbReference type="Ensembl" id="ENSPCOP00000011131.1"/>
    </source>
</evidence>
<keyword evidence="3" id="KW-0964">Secreted</keyword>
<proteinExistence type="inferred from homology"/>
<dbReference type="Ensembl" id="ENSPCOT00000021716.1">
    <property type="protein sequence ID" value="ENSPCOP00000011131.1"/>
    <property type="gene ID" value="ENSPCOG00000017076.1"/>
</dbReference>
<evidence type="ECO:0000313" key="13">
    <source>
        <dbReference type="Proteomes" id="UP000233160"/>
    </source>
</evidence>
<dbReference type="GO" id="GO:0005615">
    <property type="term" value="C:extracellular space"/>
    <property type="evidence" value="ECO:0007669"/>
    <property type="project" value="Ensembl"/>
</dbReference>
<feature type="disulfide bond" evidence="9">
    <location>
        <begin position="64"/>
        <end position="90"/>
    </location>
</feature>
<dbReference type="GeneTree" id="ENSGT00390000002099"/>
<sequence length="147" mass="16780">MHSLQLLFRASAGTLLLVLCLQLGTSKAQEDTRAVIMNVQVPKKAEANQEITLKLNLQTELKECLVCKIYLRSNITMDGPFNYVYTSCLCEDYPRNIYWDFRPNRTMAIAAVVDITREENICPNDEAVIPIKANRYYIMEVLVSSVQ</sequence>
<dbReference type="AlphaFoldDB" id="A0A2K6FAW3"/>
<gene>
    <name evidence="12" type="primary">PIP</name>
</gene>
<evidence type="ECO:0000256" key="5">
    <source>
        <dbReference type="ARBA" id="ARBA00023157"/>
    </source>
</evidence>
<keyword evidence="4 11" id="KW-0732">Signal</keyword>
<evidence type="ECO:0000256" key="4">
    <source>
        <dbReference type="ARBA" id="ARBA00022729"/>
    </source>
</evidence>
<dbReference type="Gene3D" id="2.60.40.10">
    <property type="entry name" value="Immunoglobulins"/>
    <property type="match status" value="1"/>
</dbReference>
<organism evidence="12 13">
    <name type="scientific">Propithecus coquereli</name>
    <name type="common">Coquerel's sifaka</name>
    <name type="synonym">Propithecus verreauxi coquereli</name>
    <dbReference type="NCBI Taxonomy" id="379532"/>
    <lineage>
        <taxon>Eukaryota</taxon>
        <taxon>Metazoa</taxon>
        <taxon>Chordata</taxon>
        <taxon>Craniata</taxon>
        <taxon>Vertebrata</taxon>
        <taxon>Euteleostomi</taxon>
        <taxon>Mammalia</taxon>
        <taxon>Eutheria</taxon>
        <taxon>Euarchontoglires</taxon>
        <taxon>Primates</taxon>
        <taxon>Strepsirrhini</taxon>
        <taxon>Lemuriformes</taxon>
        <taxon>Indriidae</taxon>
        <taxon>Propithecus</taxon>
    </lineage>
</organism>
<dbReference type="PANTHER" id="PTHR15096">
    <property type="entry name" value="PROLACTIN-INDUCIBLE PROTEIN/SEMINAL VESICLE ANTIGEN"/>
    <property type="match status" value="1"/>
</dbReference>
<dbReference type="InterPro" id="IPR007990">
    <property type="entry name" value="PIP"/>
</dbReference>
<comment type="similarity">
    <text evidence="2">Belongs to the PIP family.</text>
</comment>
<dbReference type="InterPro" id="IPR013783">
    <property type="entry name" value="Ig-like_fold"/>
</dbReference>
<dbReference type="GO" id="GO:0070233">
    <property type="term" value="P:negative regulation of T cell apoptotic process"/>
    <property type="evidence" value="ECO:0007669"/>
    <property type="project" value="Ensembl"/>
</dbReference>
<evidence type="ECO:0000256" key="8">
    <source>
        <dbReference type="ARBA" id="ARBA00032342"/>
    </source>
</evidence>
<protein>
    <recommendedName>
        <fullName evidence="8">Prolactin-induced protein</fullName>
    </recommendedName>
</protein>
<keyword evidence="6" id="KW-0873">Pyrrolidone carboxylic acid</keyword>
<dbReference type="PANTHER" id="PTHR15096:SF5">
    <property type="entry name" value="PROLACTIN-INDUCIBLE PROTEIN"/>
    <property type="match status" value="1"/>
</dbReference>
<dbReference type="PIRSF" id="PIRSF002572">
    <property type="entry name" value="PIP-GCDFP-15"/>
    <property type="match status" value="1"/>
</dbReference>
<dbReference type="STRING" id="379532.ENSPCOP00000011131"/>
<dbReference type="SUPFAM" id="SSF81296">
    <property type="entry name" value="E set domains"/>
    <property type="match status" value="1"/>
</dbReference>
<evidence type="ECO:0000256" key="7">
    <source>
        <dbReference type="ARBA" id="ARBA00025932"/>
    </source>
</evidence>
<dbReference type="GO" id="GO:0042802">
    <property type="term" value="F:identical protein binding"/>
    <property type="evidence" value="ECO:0007669"/>
    <property type="project" value="Ensembl"/>
</dbReference>
<accession>A0A2K6FAW3</accession>
<reference evidence="12" key="2">
    <citation type="submission" date="2025-09" db="UniProtKB">
        <authorList>
            <consortium name="Ensembl"/>
        </authorList>
    </citation>
    <scope>IDENTIFICATION</scope>
</reference>
<feature type="chain" id="PRO_5014457607" description="Prolactin-induced protein" evidence="11">
    <location>
        <begin position="29"/>
        <end position="147"/>
    </location>
</feature>
<dbReference type="GO" id="GO:0006508">
    <property type="term" value="P:proteolysis"/>
    <property type="evidence" value="ECO:0007669"/>
    <property type="project" value="Ensembl"/>
</dbReference>